<comment type="caution">
    <text evidence="2">The sequence shown here is derived from an EMBL/GenBank/DDBJ whole genome shotgun (WGS) entry which is preliminary data.</text>
</comment>
<dbReference type="RefSeq" id="XP_044717520.1">
    <property type="nucleotide sequence ID" value="XM_044867499.1"/>
</dbReference>
<evidence type="ECO:0000313" key="2">
    <source>
        <dbReference type="EMBL" id="KAH0960007.1"/>
    </source>
</evidence>
<reference evidence="2" key="1">
    <citation type="submission" date="2021-09" db="EMBL/GenBank/DDBJ databases">
        <title>A high-quality genome of the endoparasitic fungus Hirsutella rhossiliensis with a comparison of Hirsutella genomes reveals transposable elements contributing to genome size variation.</title>
        <authorList>
            <person name="Lin R."/>
            <person name="Jiao Y."/>
            <person name="Sun X."/>
            <person name="Ling J."/>
            <person name="Xie B."/>
            <person name="Cheng X."/>
        </authorList>
    </citation>
    <scope>NUCLEOTIDE SEQUENCE</scope>
    <source>
        <strain evidence="2">HR02</strain>
    </source>
</reference>
<sequence>MAVHTSNDNLQTKPMPEARRKLPRWFKRRLELRVPMIQLRCALAHISRIRADSEGIDIDDFNRQVAKDMAHNYVETQGLPVASVFKPTLRIELVPPSAQTPCPKNLEATLAHLAEEQFMPTWHAQDLLLHGDAPFGCLLVNHEPLPATPNMLLHCELYSALSLLRRRVDNLEDEGRPEETPHELAPPAVIVTIAQEKLATPAEDNEIDLTAPEHEFIPPRLCVRTIRASFEDVPLPRDSDTEFVLKIEVGKILDMTDVHRVHEWTVEDRARWVDKVGVLMRHVLDPRLGKAAATEQEMLEQEKTSESLSESSETPTHVASEEAESSIPEVSLSLYREI</sequence>
<protein>
    <submittedName>
        <fullName evidence="2">Uncharacterized protein</fullName>
    </submittedName>
</protein>
<organism evidence="2 3">
    <name type="scientific">Hirsutella rhossiliensis</name>
    <dbReference type="NCBI Taxonomy" id="111463"/>
    <lineage>
        <taxon>Eukaryota</taxon>
        <taxon>Fungi</taxon>
        <taxon>Dikarya</taxon>
        <taxon>Ascomycota</taxon>
        <taxon>Pezizomycotina</taxon>
        <taxon>Sordariomycetes</taxon>
        <taxon>Hypocreomycetidae</taxon>
        <taxon>Hypocreales</taxon>
        <taxon>Ophiocordycipitaceae</taxon>
        <taxon>Hirsutella</taxon>
    </lineage>
</organism>
<dbReference type="GeneID" id="68358157"/>
<dbReference type="EMBL" id="JAIZPD010000011">
    <property type="protein sequence ID" value="KAH0960007.1"/>
    <property type="molecule type" value="Genomic_DNA"/>
</dbReference>
<proteinExistence type="predicted"/>
<name>A0A9P8MS17_9HYPO</name>
<keyword evidence="3" id="KW-1185">Reference proteome</keyword>
<gene>
    <name evidence="2" type="ORF">HRG_09028</name>
</gene>
<dbReference type="AlphaFoldDB" id="A0A9P8MS17"/>
<dbReference type="Proteomes" id="UP000824596">
    <property type="component" value="Unassembled WGS sequence"/>
</dbReference>
<evidence type="ECO:0000313" key="3">
    <source>
        <dbReference type="Proteomes" id="UP000824596"/>
    </source>
</evidence>
<evidence type="ECO:0000256" key="1">
    <source>
        <dbReference type="SAM" id="MobiDB-lite"/>
    </source>
</evidence>
<accession>A0A9P8MS17</accession>
<feature type="region of interest" description="Disordered" evidence="1">
    <location>
        <begin position="295"/>
        <end position="338"/>
    </location>
</feature>
<dbReference type="OrthoDB" id="4923727at2759"/>